<name>A0AAE3IGR4_9FIRM</name>
<protein>
    <submittedName>
        <fullName evidence="2">Nitrogenase component 1</fullName>
    </submittedName>
</protein>
<reference evidence="2 3" key="1">
    <citation type="journal article" date="2021" name="ISME Commun">
        <title>Automated analysis of genomic sequences facilitates high-throughput and comprehensive description of bacteria.</title>
        <authorList>
            <person name="Hitch T.C.A."/>
        </authorList>
    </citation>
    <scope>NUCLEOTIDE SEQUENCE [LARGE SCALE GENOMIC DNA]</scope>
    <source>
        <strain evidence="2 3">Sanger_31</strain>
    </source>
</reference>
<dbReference type="SUPFAM" id="SSF53807">
    <property type="entry name" value="Helical backbone' metal receptor"/>
    <property type="match status" value="1"/>
</dbReference>
<evidence type="ECO:0000259" key="1">
    <source>
        <dbReference type="Pfam" id="PF00148"/>
    </source>
</evidence>
<evidence type="ECO:0000313" key="2">
    <source>
        <dbReference type="EMBL" id="MCU6705998.1"/>
    </source>
</evidence>
<dbReference type="Pfam" id="PF00148">
    <property type="entry name" value="Oxidored_nitro"/>
    <property type="match status" value="1"/>
</dbReference>
<dbReference type="PANTHER" id="PTHR42846">
    <property type="entry name" value="NI-SIROHYDROCHLORIN A,C-DIAMIDE REDUCTIVE CYCLASE COMPLEX, COMPONENT CFBD"/>
    <property type="match status" value="1"/>
</dbReference>
<feature type="domain" description="Nitrogenase/oxidoreductase component 1" evidence="1">
    <location>
        <begin position="17"/>
        <end position="232"/>
    </location>
</feature>
<sequence length="355" mass="38870">MKNLLKLLSPFAPDQSGAAAVLYELGGLMVICDAGGCAGNVCGFDEPRWFTKKSAVFSAGLRDMDAILGRDDRLIEKLSKACGQISPAFTTIIGTPVPAVIATDMRALKRMAEKKTGLPCITAECTGTNYYDSGSEPVWIELFKTFATESKPVQKGRLGIIGATPLELNIISPERIVAEYKAKGWENVICYGMVSTLDDVKNAAAAEMNIVCSAAAIKAAEYLKEKFGTPYEIEYPRSCLPEEIVQKAYNFTDKNVLVIHNQTAADAVRKLITEKSGKCHCTSATFFMQKKELSQQSDFFLADESDLCDNVGDNYDVVIADKTLRRVMKNFSGEFIDFPHFGLSGRLLQGESEKI</sequence>
<dbReference type="InterPro" id="IPR000510">
    <property type="entry name" value="Nase/OxRdtase_comp1"/>
</dbReference>
<dbReference type="GO" id="GO:0016491">
    <property type="term" value="F:oxidoreductase activity"/>
    <property type="evidence" value="ECO:0007669"/>
    <property type="project" value="InterPro"/>
</dbReference>
<dbReference type="EMBL" id="JAOQJZ010000008">
    <property type="protein sequence ID" value="MCU6705998.1"/>
    <property type="molecule type" value="Genomic_DNA"/>
</dbReference>
<comment type="caution">
    <text evidence="2">The sequence shown here is derived from an EMBL/GenBank/DDBJ whole genome shotgun (WGS) entry which is preliminary data.</text>
</comment>
<proteinExistence type="predicted"/>
<keyword evidence="3" id="KW-1185">Reference proteome</keyword>
<gene>
    <name evidence="2" type="ORF">OCV57_08670</name>
</gene>
<dbReference type="InterPro" id="IPR052673">
    <property type="entry name" value="Ni-siroh_cyclase_CfbD"/>
</dbReference>
<organism evidence="2 3">
    <name type="scientific">Hominimerdicola aceti</name>
    <dbReference type="NCBI Taxonomy" id="2981726"/>
    <lineage>
        <taxon>Bacteria</taxon>
        <taxon>Bacillati</taxon>
        <taxon>Bacillota</taxon>
        <taxon>Clostridia</taxon>
        <taxon>Eubacteriales</taxon>
        <taxon>Oscillospiraceae</taxon>
        <taxon>Hominimerdicola</taxon>
    </lineage>
</organism>
<dbReference type="AlphaFoldDB" id="A0AAE3IGR4"/>
<dbReference type="RefSeq" id="WP_267301194.1">
    <property type="nucleotide sequence ID" value="NZ_JAOQJZ010000008.1"/>
</dbReference>
<dbReference type="Proteomes" id="UP001208131">
    <property type="component" value="Unassembled WGS sequence"/>
</dbReference>
<evidence type="ECO:0000313" key="3">
    <source>
        <dbReference type="Proteomes" id="UP001208131"/>
    </source>
</evidence>
<dbReference type="Gene3D" id="3.40.50.1980">
    <property type="entry name" value="Nitrogenase molybdenum iron protein domain"/>
    <property type="match status" value="2"/>
</dbReference>
<accession>A0AAE3IGR4</accession>
<dbReference type="PANTHER" id="PTHR42846:SF1">
    <property type="entry name" value="NI-SIROHYDROCHLORIN A,C-DIAMIDE REDUCTIVE CYCLASE COMPLEX, COMPONENT CFBD"/>
    <property type="match status" value="1"/>
</dbReference>